<comment type="caution">
    <text evidence="3">The sequence shown here is derived from an EMBL/GenBank/DDBJ whole genome shotgun (WGS) entry which is preliminary data.</text>
</comment>
<dbReference type="OrthoDB" id="10029096at2759"/>
<dbReference type="Proteomes" id="UP000663834">
    <property type="component" value="Unassembled WGS sequence"/>
</dbReference>
<evidence type="ECO:0000313" key="2">
    <source>
        <dbReference type="EMBL" id="CAF1684043.1"/>
    </source>
</evidence>
<dbReference type="Proteomes" id="UP000663824">
    <property type="component" value="Unassembled WGS sequence"/>
</dbReference>
<accession>A0A816MJ04</accession>
<dbReference type="EMBL" id="CAJNOW010021388">
    <property type="protein sequence ID" value="CAF1684043.1"/>
    <property type="molecule type" value="Genomic_DNA"/>
</dbReference>
<protein>
    <submittedName>
        <fullName evidence="3">Uncharacterized protein</fullName>
    </submittedName>
</protein>
<reference evidence="3" key="1">
    <citation type="submission" date="2021-02" db="EMBL/GenBank/DDBJ databases">
        <authorList>
            <person name="Nowell W R."/>
        </authorList>
    </citation>
    <scope>NUCLEOTIDE SEQUENCE</scope>
</reference>
<dbReference type="EMBL" id="CAJNOV010003270">
    <property type="protein sequence ID" value="CAF1136517.1"/>
    <property type="molecule type" value="Genomic_DNA"/>
</dbReference>
<gene>
    <name evidence="1" type="ORF">CJN711_LOCUS8829</name>
    <name evidence="2" type="ORF">KQP761_LOCUS37793</name>
    <name evidence="3" type="ORF">MBJ925_LOCUS7775</name>
</gene>
<name>A0A816MJ04_9BILA</name>
<evidence type="ECO:0000313" key="4">
    <source>
        <dbReference type="Proteomes" id="UP000663824"/>
    </source>
</evidence>
<dbReference type="EMBL" id="CAJNRE010002792">
    <property type="protein sequence ID" value="CAF1991172.1"/>
    <property type="molecule type" value="Genomic_DNA"/>
</dbReference>
<dbReference type="Proteomes" id="UP000663855">
    <property type="component" value="Unassembled WGS sequence"/>
</dbReference>
<evidence type="ECO:0000313" key="1">
    <source>
        <dbReference type="EMBL" id="CAF1136517.1"/>
    </source>
</evidence>
<evidence type="ECO:0000313" key="3">
    <source>
        <dbReference type="EMBL" id="CAF1991172.1"/>
    </source>
</evidence>
<sequence>MSRSIVLEVGSPMKGDIVLTLRGHRRLWDGRHWRALCRISDCKAQRQGSLYNKFGFCKKHFTQVDFNKLQYKRLSFQFSSLSSNVKQQEQKQVISVGHNKEKNKKSKCRDLNVIINELRRSQTISETYSIE</sequence>
<dbReference type="AlphaFoldDB" id="A0A816MJ04"/>
<organism evidence="3 4">
    <name type="scientific">Rotaria magnacalcarata</name>
    <dbReference type="NCBI Taxonomy" id="392030"/>
    <lineage>
        <taxon>Eukaryota</taxon>
        <taxon>Metazoa</taxon>
        <taxon>Spiralia</taxon>
        <taxon>Gnathifera</taxon>
        <taxon>Rotifera</taxon>
        <taxon>Eurotatoria</taxon>
        <taxon>Bdelloidea</taxon>
        <taxon>Philodinida</taxon>
        <taxon>Philodinidae</taxon>
        <taxon>Rotaria</taxon>
    </lineage>
</organism>
<proteinExistence type="predicted"/>